<keyword evidence="3" id="KW-1185">Reference proteome</keyword>
<name>I3C120_9FLAO</name>
<dbReference type="CDD" id="cd06661">
    <property type="entry name" value="GGCT_like"/>
    <property type="match status" value="1"/>
</dbReference>
<feature type="domain" description="Gamma-glutamylcyclotransferase AIG2-like" evidence="1">
    <location>
        <begin position="19"/>
        <end position="109"/>
    </location>
</feature>
<evidence type="ECO:0000313" key="2">
    <source>
        <dbReference type="EMBL" id="EIJ37313.1"/>
    </source>
</evidence>
<dbReference type="EMBL" id="JH651380">
    <property type="protein sequence ID" value="EIJ37313.1"/>
    <property type="molecule type" value="Genomic_DNA"/>
</dbReference>
<gene>
    <name evidence="2" type="ORF">JoomaDRAFT_0256</name>
</gene>
<dbReference type="Gene3D" id="3.10.490.10">
    <property type="entry name" value="Gamma-glutamyl cyclotransferase-like"/>
    <property type="match status" value="1"/>
</dbReference>
<dbReference type="InterPro" id="IPR013024">
    <property type="entry name" value="GGCT-like"/>
</dbReference>
<dbReference type="AlphaFoldDB" id="I3C120"/>
<dbReference type="RefSeq" id="WP_008616107.1">
    <property type="nucleotide sequence ID" value="NZ_JH651380.1"/>
</dbReference>
<accession>I3C120</accession>
<dbReference type="Pfam" id="PF06094">
    <property type="entry name" value="GGACT"/>
    <property type="match status" value="1"/>
</dbReference>
<evidence type="ECO:0000259" key="1">
    <source>
        <dbReference type="Pfam" id="PF06094"/>
    </source>
</evidence>
<dbReference type="HOGENOM" id="CLU_152489_0_0_10"/>
<dbReference type="eggNOG" id="COG2105">
    <property type="taxonomic scope" value="Bacteria"/>
</dbReference>
<dbReference type="InterPro" id="IPR036568">
    <property type="entry name" value="GGCT-like_sf"/>
</dbReference>
<dbReference type="STRING" id="926559.JoomaDRAFT_0256"/>
<reference evidence="2 3" key="1">
    <citation type="submission" date="2012-02" db="EMBL/GenBank/DDBJ databases">
        <title>Improved High-Quality Draft genome of Joostella marina DSM 19592.</title>
        <authorList>
            <consortium name="US DOE Joint Genome Institute (JGI-PGF)"/>
            <person name="Lucas S."/>
            <person name="Copeland A."/>
            <person name="Lapidus A."/>
            <person name="Bruce D."/>
            <person name="Goodwin L."/>
            <person name="Pitluck S."/>
            <person name="Peters L."/>
            <person name="Chertkov O."/>
            <person name="Ovchinnikova G."/>
            <person name="Kyrpides N."/>
            <person name="Mavromatis K."/>
            <person name="Detter J.C."/>
            <person name="Han C."/>
            <person name="Land M."/>
            <person name="Hauser L."/>
            <person name="Markowitz V."/>
            <person name="Cheng J.-F."/>
            <person name="Hugenholtz P."/>
            <person name="Woyke T."/>
            <person name="Wu D."/>
            <person name="Tindall B."/>
            <person name="Brambilla E."/>
            <person name="Klenk H.-P."/>
            <person name="Eisen J.A."/>
        </authorList>
    </citation>
    <scope>NUCLEOTIDE SEQUENCE [LARGE SCALE GENOMIC DNA]</scope>
    <source>
        <strain evidence="2 3">DSM 19592</strain>
    </source>
</reference>
<dbReference type="Proteomes" id="UP000004690">
    <property type="component" value="Unassembled WGS sequence"/>
</dbReference>
<dbReference type="SUPFAM" id="SSF110857">
    <property type="entry name" value="Gamma-glutamyl cyclotransferase-like"/>
    <property type="match status" value="1"/>
</dbReference>
<organism evidence="2 3">
    <name type="scientific">Galbibacter orientalis DSM 19592</name>
    <dbReference type="NCBI Taxonomy" id="926559"/>
    <lineage>
        <taxon>Bacteria</taxon>
        <taxon>Pseudomonadati</taxon>
        <taxon>Bacteroidota</taxon>
        <taxon>Flavobacteriia</taxon>
        <taxon>Flavobacteriales</taxon>
        <taxon>Flavobacteriaceae</taxon>
        <taxon>Galbibacter</taxon>
    </lineage>
</organism>
<dbReference type="OrthoDB" id="9798388at2"/>
<sequence>MHKLFSYGTLQLEKVQLETYGRLLKGNNDVLFNHKIEQLRITDPIVLAKSNKEFHPILIKSFSSEDKVEGVIFEITDEELAQTDLYEVDDYERVFETFESGTKAWVYVKKAT</sequence>
<dbReference type="InterPro" id="IPR009288">
    <property type="entry name" value="AIG2-like_dom"/>
</dbReference>
<proteinExistence type="predicted"/>
<protein>
    <submittedName>
        <fullName evidence="2">AIG2-like family protein</fullName>
    </submittedName>
</protein>
<evidence type="ECO:0000313" key="3">
    <source>
        <dbReference type="Proteomes" id="UP000004690"/>
    </source>
</evidence>